<sequence length="431" mass="47689">MVGRVALLHAVRGEHRAARPPVRRGEVLMRVDLDARGSSELYDESRYSDQGMHAVWREMRARGGLHRQVTPDGQEFFAAMRHADVREVLSNHTAFSSAYSTMLSVRGDGDVAAGAAIHLTDPPVHSELKRIFTPLMTVPATQRLAQGIEERMRELFDTIRGRESFDFCADMVTLPMTVTGALMGIPTSEWPVTGRATVRAMGGTDADESDYQRRLNLFEAHTTIMTVLGDVLADAPAGDSVIGRCPQTADVVDDPGRDVALLNAYAFLMGANPTIPQTVNQMLILLAGDDDLWSWFTRQDRTDQKFIDEALRWASPINHVLRRTSVDVTLAGTEVPAGSLVTAWLGSANRDEEVFPEPFRFVPDRSPNQHTAFGFGVHRCIGQHVATVGMKTFFDLWRENVRSVSLAGEPRHLVSNFLNGVVSLPLSVSWR</sequence>
<dbReference type="SUPFAM" id="SSF48264">
    <property type="entry name" value="Cytochrome P450"/>
    <property type="match status" value="1"/>
</dbReference>
<evidence type="ECO:0000256" key="2">
    <source>
        <dbReference type="RuleBase" id="RU000461"/>
    </source>
</evidence>
<dbReference type="PANTHER" id="PTHR46696:SF1">
    <property type="entry name" value="CYTOCHROME P450 YJIB-RELATED"/>
    <property type="match status" value="1"/>
</dbReference>
<dbReference type="Proteomes" id="UP001595788">
    <property type="component" value="Unassembled WGS sequence"/>
</dbReference>
<dbReference type="InterPro" id="IPR036396">
    <property type="entry name" value="Cyt_P450_sf"/>
</dbReference>
<proteinExistence type="inferred from homology"/>
<evidence type="ECO:0000313" key="4">
    <source>
        <dbReference type="Proteomes" id="UP001595788"/>
    </source>
</evidence>
<protein>
    <submittedName>
        <fullName evidence="3">Cytochrome P450</fullName>
    </submittedName>
</protein>
<dbReference type="InterPro" id="IPR017972">
    <property type="entry name" value="Cyt_P450_CS"/>
</dbReference>
<comment type="similarity">
    <text evidence="1 2">Belongs to the cytochrome P450 family.</text>
</comment>
<dbReference type="Gene3D" id="1.10.630.10">
    <property type="entry name" value="Cytochrome P450"/>
    <property type="match status" value="1"/>
</dbReference>
<dbReference type="InterPro" id="IPR001128">
    <property type="entry name" value="Cyt_P450"/>
</dbReference>
<dbReference type="PANTHER" id="PTHR46696">
    <property type="entry name" value="P450, PUTATIVE (EUROFUNG)-RELATED"/>
    <property type="match status" value="1"/>
</dbReference>
<dbReference type="Pfam" id="PF00067">
    <property type="entry name" value="p450"/>
    <property type="match status" value="1"/>
</dbReference>
<dbReference type="PRINTS" id="PR00359">
    <property type="entry name" value="BP450"/>
</dbReference>
<accession>A0ABV8MGF2</accession>
<reference evidence="4" key="1">
    <citation type="journal article" date="2019" name="Int. J. Syst. Evol. Microbiol.">
        <title>The Global Catalogue of Microorganisms (GCM) 10K type strain sequencing project: providing services to taxonomists for standard genome sequencing and annotation.</title>
        <authorList>
            <consortium name="The Broad Institute Genomics Platform"/>
            <consortium name="The Broad Institute Genome Sequencing Center for Infectious Disease"/>
            <person name="Wu L."/>
            <person name="Ma J."/>
        </authorList>
    </citation>
    <scope>NUCLEOTIDE SEQUENCE [LARGE SCALE GENOMIC DNA]</scope>
    <source>
        <strain evidence="4">2803GPT1-18</strain>
    </source>
</reference>
<keyword evidence="2" id="KW-0503">Monooxygenase</keyword>
<gene>
    <name evidence="3" type="ORF">ACFO0M_25290</name>
</gene>
<evidence type="ECO:0000313" key="3">
    <source>
        <dbReference type="EMBL" id="MFC4149576.1"/>
    </source>
</evidence>
<evidence type="ECO:0000256" key="1">
    <source>
        <dbReference type="ARBA" id="ARBA00010617"/>
    </source>
</evidence>
<organism evidence="3 4">
    <name type="scientific">Micromonospora mangrovi</name>
    <dbReference type="NCBI Taxonomy" id="1182597"/>
    <lineage>
        <taxon>Bacteria</taxon>
        <taxon>Bacillati</taxon>
        <taxon>Actinomycetota</taxon>
        <taxon>Actinomycetes</taxon>
        <taxon>Micromonosporales</taxon>
        <taxon>Micromonosporaceae</taxon>
        <taxon>Micromonospora</taxon>
    </lineage>
</organism>
<keyword evidence="2" id="KW-0560">Oxidoreductase</keyword>
<keyword evidence="2" id="KW-0349">Heme</keyword>
<keyword evidence="2" id="KW-0479">Metal-binding</keyword>
<name>A0ABV8MGF2_9ACTN</name>
<dbReference type="InterPro" id="IPR002397">
    <property type="entry name" value="Cyt_P450_B"/>
</dbReference>
<keyword evidence="2" id="KW-0408">Iron</keyword>
<dbReference type="PROSITE" id="PS00086">
    <property type="entry name" value="CYTOCHROME_P450"/>
    <property type="match status" value="1"/>
</dbReference>
<comment type="caution">
    <text evidence="3">The sequence shown here is derived from an EMBL/GenBank/DDBJ whole genome shotgun (WGS) entry which is preliminary data.</text>
</comment>
<keyword evidence="4" id="KW-1185">Reference proteome</keyword>
<dbReference type="EMBL" id="JBHSBT010000018">
    <property type="protein sequence ID" value="MFC4149576.1"/>
    <property type="molecule type" value="Genomic_DNA"/>
</dbReference>